<gene>
    <name evidence="6 9" type="primary">rsmI</name>
    <name evidence="9" type="ORF">RM544_17225</name>
</gene>
<evidence type="ECO:0000256" key="6">
    <source>
        <dbReference type="HAMAP-Rule" id="MF_01877"/>
    </source>
</evidence>
<organism evidence="9 10">
    <name type="scientific">Brumicola blandensis</name>
    <dbReference type="NCBI Taxonomy" id="3075611"/>
    <lineage>
        <taxon>Bacteria</taxon>
        <taxon>Pseudomonadati</taxon>
        <taxon>Pseudomonadota</taxon>
        <taxon>Gammaproteobacteria</taxon>
        <taxon>Alteromonadales</taxon>
        <taxon>Alteromonadaceae</taxon>
        <taxon>Brumicola</taxon>
    </lineage>
</organism>
<dbReference type="PANTHER" id="PTHR46111">
    <property type="entry name" value="RIBOSOMAL RNA SMALL SUBUNIT METHYLTRANSFERASE I"/>
    <property type="match status" value="1"/>
</dbReference>
<dbReference type="SUPFAM" id="SSF53790">
    <property type="entry name" value="Tetrapyrrole methylase"/>
    <property type="match status" value="1"/>
</dbReference>
<comment type="caution">
    <text evidence="9">The sequence shown here is derived from an EMBL/GenBank/DDBJ whole genome shotgun (WGS) entry which is preliminary data.</text>
</comment>
<dbReference type="Pfam" id="PF23016">
    <property type="entry name" value="RsmI_C"/>
    <property type="match status" value="1"/>
</dbReference>
<dbReference type="PIRSF" id="PIRSF005917">
    <property type="entry name" value="MTase_YraL"/>
    <property type="match status" value="1"/>
</dbReference>
<evidence type="ECO:0000259" key="8">
    <source>
        <dbReference type="Pfam" id="PF23016"/>
    </source>
</evidence>
<keyword evidence="2 6" id="KW-0698">rRNA processing</keyword>
<evidence type="ECO:0000256" key="1">
    <source>
        <dbReference type="ARBA" id="ARBA00022490"/>
    </source>
</evidence>
<proteinExistence type="inferred from homology"/>
<dbReference type="EC" id="2.1.1.198" evidence="6"/>
<comment type="catalytic activity">
    <reaction evidence="6">
        <text>cytidine(1402) in 16S rRNA + S-adenosyl-L-methionine = 2'-O-methylcytidine(1402) in 16S rRNA + S-adenosyl-L-homocysteine + H(+)</text>
        <dbReference type="Rhea" id="RHEA:42924"/>
        <dbReference type="Rhea" id="RHEA-COMP:10285"/>
        <dbReference type="Rhea" id="RHEA-COMP:10286"/>
        <dbReference type="ChEBI" id="CHEBI:15378"/>
        <dbReference type="ChEBI" id="CHEBI:57856"/>
        <dbReference type="ChEBI" id="CHEBI:59789"/>
        <dbReference type="ChEBI" id="CHEBI:74495"/>
        <dbReference type="ChEBI" id="CHEBI:82748"/>
        <dbReference type="EC" id="2.1.1.198"/>
    </reaction>
</comment>
<dbReference type="PROSITE" id="PS01296">
    <property type="entry name" value="RSMI"/>
    <property type="match status" value="1"/>
</dbReference>
<dbReference type="AlphaFoldDB" id="A0AAW8R736"/>
<protein>
    <recommendedName>
        <fullName evidence="6">Ribosomal RNA small subunit methyltransferase I</fullName>
        <ecNumber evidence="6">2.1.1.198</ecNumber>
    </recommendedName>
    <alternativeName>
        <fullName evidence="6">16S rRNA 2'-O-ribose C1402 methyltransferase</fullName>
    </alternativeName>
    <alternativeName>
        <fullName evidence="6">rRNA (cytidine-2'-O-)-methyltransferase RsmI</fullName>
    </alternativeName>
</protein>
<dbReference type="FunFam" id="3.30.950.10:FF:000002">
    <property type="entry name" value="Ribosomal RNA small subunit methyltransferase I"/>
    <property type="match status" value="1"/>
</dbReference>
<dbReference type="Gene3D" id="3.30.950.10">
    <property type="entry name" value="Methyltransferase, Cobalt-precorrin-4 Transmethylase, Domain 2"/>
    <property type="match status" value="1"/>
</dbReference>
<dbReference type="GO" id="GO:0005737">
    <property type="term" value="C:cytoplasm"/>
    <property type="evidence" value="ECO:0007669"/>
    <property type="project" value="UniProtKB-SubCell"/>
</dbReference>
<keyword evidence="5 6" id="KW-0949">S-adenosyl-L-methionine</keyword>
<evidence type="ECO:0000256" key="5">
    <source>
        <dbReference type="ARBA" id="ARBA00022691"/>
    </source>
</evidence>
<dbReference type="CDD" id="cd11648">
    <property type="entry name" value="RsmI"/>
    <property type="match status" value="1"/>
</dbReference>
<dbReference type="InterPro" id="IPR053910">
    <property type="entry name" value="RsmI_HTH"/>
</dbReference>
<dbReference type="GO" id="GO:0070677">
    <property type="term" value="F:rRNA (cytosine-2'-O-)-methyltransferase activity"/>
    <property type="evidence" value="ECO:0007669"/>
    <property type="project" value="UniProtKB-UniRule"/>
</dbReference>
<sequence length="285" mass="30893">MQNNSAGRLFIVPTPIGNLADISSRAIDVLSAVDIIAAEDTRHSSRLLSHCDIPTKTISLHDHNEAARSKQLVELLQKGSDVALISDAGTPLISDPGYVFVRDCREFGIKVISLPGPCALTTALSASGLPTDKFMFHGFLPVKQAAKAKALEALNNSGYTTVFYEAPRRIRDTVMACAANLQTDHEIVLAKELSKAFETYIQGSAEHVLAWLEQDPNHQKGEFVLMIYCPNNLQTGEISQGALDLLKLVSAELPLKKAAAIAAEHYGLKKNALYEAGLKLKSDKD</sequence>
<keyword evidence="10" id="KW-1185">Reference proteome</keyword>
<dbReference type="InterPro" id="IPR014776">
    <property type="entry name" value="4pyrrole_Mease_sub2"/>
</dbReference>
<keyword evidence="3 6" id="KW-0489">Methyltransferase</keyword>
<evidence type="ECO:0000256" key="3">
    <source>
        <dbReference type="ARBA" id="ARBA00022603"/>
    </source>
</evidence>
<dbReference type="EMBL" id="JAVRIE010000010">
    <property type="protein sequence ID" value="MDT0584294.1"/>
    <property type="molecule type" value="Genomic_DNA"/>
</dbReference>
<feature type="domain" description="RsmI HTH" evidence="8">
    <location>
        <begin position="242"/>
        <end position="281"/>
    </location>
</feature>
<dbReference type="InterPro" id="IPR000878">
    <property type="entry name" value="4pyrrol_Mease"/>
</dbReference>
<dbReference type="Proteomes" id="UP001249020">
    <property type="component" value="Unassembled WGS sequence"/>
</dbReference>
<dbReference type="NCBIfam" id="TIGR00096">
    <property type="entry name" value="16S rRNA (cytidine(1402)-2'-O)-methyltransferase"/>
    <property type="match status" value="1"/>
</dbReference>
<dbReference type="Gene3D" id="3.40.1010.10">
    <property type="entry name" value="Cobalt-precorrin-4 Transmethylase, Domain 1"/>
    <property type="match status" value="1"/>
</dbReference>
<dbReference type="PANTHER" id="PTHR46111:SF1">
    <property type="entry name" value="RIBOSOMAL RNA SMALL SUBUNIT METHYLTRANSFERASE I"/>
    <property type="match status" value="1"/>
</dbReference>
<comment type="function">
    <text evidence="6">Catalyzes the 2'-O-methylation of the ribose of cytidine 1402 (C1402) in 16S rRNA.</text>
</comment>
<evidence type="ECO:0000256" key="2">
    <source>
        <dbReference type="ARBA" id="ARBA00022552"/>
    </source>
</evidence>
<keyword evidence="1 6" id="KW-0963">Cytoplasm</keyword>
<dbReference type="RefSeq" id="WP_311363066.1">
    <property type="nucleotide sequence ID" value="NZ_JAVRIE010000010.1"/>
</dbReference>
<dbReference type="Pfam" id="PF00590">
    <property type="entry name" value="TP_methylase"/>
    <property type="match status" value="1"/>
</dbReference>
<dbReference type="InterPro" id="IPR018063">
    <property type="entry name" value="SAM_MeTrfase_RsmI_CS"/>
</dbReference>
<dbReference type="FunFam" id="3.40.1010.10:FF:000002">
    <property type="entry name" value="Ribosomal RNA small subunit methyltransferase I"/>
    <property type="match status" value="1"/>
</dbReference>
<name>A0AAW8R736_9ALTE</name>
<evidence type="ECO:0000313" key="10">
    <source>
        <dbReference type="Proteomes" id="UP001249020"/>
    </source>
</evidence>
<dbReference type="HAMAP" id="MF_01877">
    <property type="entry name" value="16SrRNA_methyltr_I"/>
    <property type="match status" value="1"/>
</dbReference>
<accession>A0AAW8R736</accession>
<comment type="similarity">
    <text evidence="6">Belongs to the methyltransferase superfamily. RsmI family.</text>
</comment>
<evidence type="ECO:0000313" key="9">
    <source>
        <dbReference type="EMBL" id="MDT0584294.1"/>
    </source>
</evidence>
<feature type="domain" description="Tetrapyrrole methylase" evidence="7">
    <location>
        <begin position="9"/>
        <end position="207"/>
    </location>
</feature>
<evidence type="ECO:0000256" key="4">
    <source>
        <dbReference type="ARBA" id="ARBA00022679"/>
    </source>
</evidence>
<keyword evidence="4 6" id="KW-0808">Transferase</keyword>
<evidence type="ECO:0000259" key="7">
    <source>
        <dbReference type="Pfam" id="PF00590"/>
    </source>
</evidence>
<comment type="subcellular location">
    <subcellularLocation>
        <location evidence="6">Cytoplasm</location>
    </subcellularLocation>
</comment>
<dbReference type="InterPro" id="IPR014777">
    <property type="entry name" value="4pyrrole_Mease_sub1"/>
</dbReference>
<reference evidence="9 10" key="1">
    <citation type="submission" date="2023-09" db="EMBL/GenBank/DDBJ databases">
        <authorList>
            <person name="Rey-Velasco X."/>
        </authorList>
    </citation>
    <scope>NUCLEOTIDE SEQUENCE [LARGE SCALE GENOMIC DNA]</scope>
    <source>
        <strain evidence="9 10">W409</strain>
    </source>
</reference>
<dbReference type="InterPro" id="IPR008189">
    <property type="entry name" value="rRNA_ssu_MeTfrase_I"/>
</dbReference>
<dbReference type="InterPro" id="IPR035996">
    <property type="entry name" value="4pyrrol_Methylase_sf"/>
</dbReference>